<proteinExistence type="predicted"/>
<sequence length="197" mass="21292">MLWNTESVPTDDSTVERISRDLGCAGVAEDARTVVVRAEAVLGYQYDRKVLTVAALRLLTRRSRGSRSSLERAAACDAFAMDPEAVAEAEAALAATLQSPADETDIRALRRTVITFQELLAAVEAGRSCAPYRPGSDLVGLDPALARLLEQPFDELDADALERHLERLEADLEMARLGVELYALLEGESGSVDDESG</sequence>
<dbReference type="EMBL" id="CP100355">
    <property type="protein sequence ID" value="UTF53519.1"/>
    <property type="molecule type" value="Genomic_DNA"/>
</dbReference>
<dbReference type="GeneID" id="73291860"/>
<dbReference type="KEGG" id="sawl:NGM29_17400"/>
<organism evidence="1 2">
    <name type="scientific">Natronosalvus rutilus</name>
    <dbReference type="NCBI Taxonomy" id="2953753"/>
    <lineage>
        <taxon>Archaea</taxon>
        <taxon>Methanobacteriati</taxon>
        <taxon>Methanobacteriota</taxon>
        <taxon>Stenosarchaea group</taxon>
        <taxon>Halobacteria</taxon>
        <taxon>Halobacteriales</taxon>
        <taxon>Natrialbaceae</taxon>
        <taxon>Natronosalvus</taxon>
    </lineage>
</organism>
<evidence type="ECO:0000313" key="1">
    <source>
        <dbReference type="EMBL" id="UTF53519.1"/>
    </source>
</evidence>
<reference evidence="1" key="1">
    <citation type="submission" date="2022-06" db="EMBL/GenBank/DDBJ databases">
        <title>Diverse halophilic archaea isolated from saline environments.</title>
        <authorList>
            <person name="Cui H.-L."/>
        </authorList>
    </citation>
    <scope>NUCLEOTIDE SEQUENCE</scope>
    <source>
        <strain evidence="1">WLHS1</strain>
    </source>
</reference>
<dbReference type="AlphaFoldDB" id="A0A9E7N864"/>
<dbReference type="Proteomes" id="UP001056855">
    <property type="component" value="Chromosome"/>
</dbReference>
<keyword evidence="2" id="KW-1185">Reference proteome</keyword>
<dbReference type="RefSeq" id="WP_254158045.1">
    <property type="nucleotide sequence ID" value="NZ_CP100355.1"/>
</dbReference>
<gene>
    <name evidence="1" type="ORF">NGM29_17400</name>
</gene>
<name>A0A9E7N864_9EURY</name>
<evidence type="ECO:0000313" key="2">
    <source>
        <dbReference type="Proteomes" id="UP001056855"/>
    </source>
</evidence>
<accession>A0A9E7N864</accession>
<protein>
    <submittedName>
        <fullName evidence="1">Uncharacterized protein</fullName>
    </submittedName>
</protein>